<accession>A0A162SRI2</accession>
<dbReference type="Proteomes" id="UP000076603">
    <property type="component" value="Unassembled WGS sequence"/>
</dbReference>
<evidence type="ECO:0000313" key="2">
    <source>
        <dbReference type="EMBL" id="KZL91773.1"/>
    </source>
</evidence>
<gene>
    <name evidence="2" type="ORF">CLMAG_35320</name>
</gene>
<evidence type="ECO:0000313" key="3">
    <source>
        <dbReference type="Proteomes" id="UP000076603"/>
    </source>
</evidence>
<evidence type="ECO:0000259" key="1">
    <source>
        <dbReference type="Pfam" id="PF01610"/>
    </source>
</evidence>
<dbReference type="EMBL" id="LWAE01000003">
    <property type="protein sequence ID" value="KZL91773.1"/>
    <property type="molecule type" value="Genomic_DNA"/>
</dbReference>
<name>A0A162SRI2_9CLOT</name>
<comment type="caution">
    <text evidence="2">The sequence shown here is derived from an EMBL/GenBank/DDBJ whole genome shotgun (WGS) entry which is preliminary data.</text>
</comment>
<feature type="domain" description="Transposase IS204/IS1001/IS1096/IS1165 DDE" evidence="1">
    <location>
        <begin position="13"/>
        <end position="76"/>
    </location>
</feature>
<proteinExistence type="predicted"/>
<sequence length="77" mass="8627">MILQNLKDTYIIPVIYNHETGDVAALIDGRTKESVVKYITKNFTKEQRESVLAVSLDMSKTYAAAVLECFPNAALVY</sequence>
<dbReference type="AlphaFoldDB" id="A0A162SRI2"/>
<keyword evidence="3" id="KW-1185">Reference proteome</keyword>
<dbReference type="Pfam" id="PF01610">
    <property type="entry name" value="DDE_Tnp_ISL3"/>
    <property type="match status" value="1"/>
</dbReference>
<dbReference type="InterPro" id="IPR002560">
    <property type="entry name" value="Transposase_DDE"/>
</dbReference>
<protein>
    <submittedName>
        <fullName evidence="2">Transposase</fullName>
    </submittedName>
</protein>
<organism evidence="2 3">
    <name type="scientific">Clostridium magnum DSM 2767</name>
    <dbReference type="NCBI Taxonomy" id="1121326"/>
    <lineage>
        <taxon>Bacteria</taxon>
        <taxon>Bacillati</taxon>
        <taxon>Bacillota</taxon>
        <taxon>Clostridia</taxon>
        <taxon>Eubacteriales</taxon>
        <taxon>Clostridiaceae</taxon>
        <taxon>Clostridium</taxon>
    </lineage>
</organism>
<reference evidence="2 3" key="1">
    <citation type="submission" date="2016-04" db="EMBL/GenBank/DDBJ databases">
        <title>Genome sequence of Clostridium magnum DSM 2767.</title>
        <authorList>
            <person name="Poehlein A."/>
            <person name="Uhlig R."/>
            <person name="Fischer R."/>
            <person name="Bahl H."/>
            <person name="Daniel R."/>
        </authorList>
    </citation>
    <scope>NUCLEOTIDE SEQUENCE [LARGE SCALE GENOMIC DNA]</scope>
    <source>
        <strain evidence="2 3">DSM 2767</strain>
    </source>
</reference>